<evidence type="ECO:0000256" key="1">
    <source>
        <dbReference type="SAM" id="MobiDB-lite"/>
    </source>
</evidence>
<gene>
    <name evidence="2" type="ORF">CSSPTR1EN2_LOCUS15178</name>
</gene>
<name>A0ABP0UG32_9BRYO</name>
<sequence>MFMKGPKFRALGYPTRRSITVATVHKLVYCWHHILMAKGAGARQSTKGSSIGSGAASQGELQQQRPDGGGVLPAIARALLSTSGRRGIILWGVASSSQSLQ</sequence>
<dbReference type="EMBL" id="OZ019895">
    <property type="protein sequence ID" value="CAK9220109.1"/>
    <property type="molecule type" value="Genomic_DNA"/>
</dbReference>
<protein>
    <submittedName>
        <fullName evidence="2">Uncharacterized protein</fullName>
    </submittedName>
</protein>
<keyword evidence="3" id="KW-1185">Reference proteome</keyword>
<organism evidence="2 3">
    <name type="scientific">Sphagnum troendelagicum</name>
    <dbReference type="NCBI Taxonomy" id="128251"/>
    <lineage>
        <taxon>Eukaryota</taxon>
        <taxon>Viridiplantae</taxon>
        <taxon>Streptophyta</taxon>
        <taxon>Embryophyta</taxon>
        <taxon>Bryophyta</taxon>
        <taxon>Sphagnophytina</taxon>
        <taxon>Sphagnopsida</taxon>
        <taxon>Sphagnales</taxon>
        <taxon>Sphagnaceae</taxon>
        <taxon>Sphagnum</taxon>
    </lineage>
</organism>
<proteinExistence type="predicted"/>
<feature type="region of interest" description="Disordered" evidence="1">
    <location>
        <begin position="44"/>
        <end position="69"/>
    </location>
</feature>
<evidence type="ECO:0000313" key="3">
    <source>
        <dbReference type="Proteomes" id="UP001497512"/>
    </source>
</evidence>
<reference evidence="2" key="1">
    <citation type="submission" date="2024-02" db="EMBL/GenBank/DDBJ databases">
        <authorList>
            <consortium name="ELIXIR-Norway"/>
            <consortium name="Elixir Norway"/>
        </authorList>
    </citation>
    <scope>NUCLEOTIDE SEQUENCE</scope>
</reference>
<feature type="compositionally biased region" description="Low complexity" evidence="1">
    <location>
        <begin position="48"/>
        <end position="59"/>
    </location>
</feature>
<evidence type="ECO:0000313" key="2">
    <source>
        <dbReference type="EMBL" id="CAK9220109.1"/>
    </source>
</evidence>
<accession>A0ABP0UG32</accession>
<dbReference type="Proteomes" id="UP001497512">
    <property type="component" value="Chromosome 3"/>
</dbReference>